<dbReference type="Proteomes" id="UP000649617">
    <property type="component" value="Unassembled WGS sequence"/>
</dbReference>
<evidence type="ECO:0000256" key="10">
    <source>
        <dbReference type="ARBA" id="ARBA00023239"/>
    </source>
</evidence>
<evidence type="ECO:0000259" key="15">
    <source>
        <dbReference type="Pfam" id="PF02737"/>
    </source>
</evidence>
<comment type="caution">
    <text evidence="16">The sequence shown here is derived from an EMBL/GenBank/DDBJ whole genome shotgun (WGS) entry which is preliminary data.</text>
</comment>
<dbReference type="PANTHER" id="PTHR23309">
    <property type="entry name" value="3-HYDROXYACYL-COA DEHYROGENASE"/>
    <property type="match status" value="1"/>
</dbReference>
<feature type="transmembrane region" description="Helical" evidence="13">
    <location>
        <begin position="743"/>
        <end position="769"/>
    </location>
</feature>
<dbReference type="InterPro" id="IPR032809">
    <property type="entry name" value="Put_HupE_UreJ"/>
</dbReference>
<dbReference type="Pfam" id="PF00725">
    <property type="entry name" value="3HCDH"/>
    <property type="match status" value="2"/>
</dbReference>
<keyword evidence="8" id="KW-0576">Peroxisome</keyword>
<comment type="similarity">
    <text evidence="12">Belongs to the enoyl-CoA hydratase/isomerase family.</text>
</comment>
<dbReference type="Pfam" id="PF00378">
    <property type="entry name" value="ECH_1"/>
    <property type="match status" value="1"/>
</dbReference>
<evidence type="ECO:0000256" key="11">
    <source>
        <dbReference type="ARBA" id="ARBA00023268"/>
    </source>
</evidence>
<comment type="subcellular location">
    <subcellularLocation>
        <location evidence="1">Peroxisome</location>
    </subcellularLocation>
</comment>
<evidence type="ECO:0000256" key="4">
    <source>
        <dbReference type="ARBA" id="ARBA00022832"/>
    </source>
</evidence>
<feature type="transmembrane region" description="Helical" evidence="13">
    <location>
        <begin position="834"/>
        <end position="854"/>
    </location>
</feature>
<sequence>MKGTVHYEQRGNIALLTIDNPPVNPLSSGVRQGLSDGIAKALADDSVEAIVLTGAGRAFIAGADISEFGGAAQGPSLHDCLASMDNSTKPIVAAINGTAFGGGLEVALCCHYRVIAPTAPVGLPEVKLGLLPGAGGTQRLPRLIGAEKALNFILSGDPIPGPAAKELGIADSVADGDIVDAGIAFAQDIIAKGSPIRRIRDESELLVADRDNAELFDNARKTSARRMRKRFAPEMIIQCVEAAVNLGDFDAGMKVEAECFAKCLKHPQREALIHMFFAEREVAKIPDVPKDTPTQEINQAGVIGCGTMGGGITMSFLNVGIPVTVLEVDQEALDRGIGVIKRNYDIQVQRGRMTSDEVDQRMGILTGTTEYSGLAQADVIIEAIYENIDVKVDTFKKMEAVAKPGAILASNTSGLDIDKMANATTRPEAVIGLHFFSPANVMRLLEVVRGEATSKETIATSMKLGKRLNKVAVLSGNAPGFIGNRMLAGYTRQAGEIILQGATPYQVDNVILGFGMPMGPFQMNDLVGLDLGWRARKLGGVKPEDVPITARVADKLCELERFGQKTNRGFYIYPEGSRAGTPDPEVVAIVEETSAELGITRREISDEEVLKRCLYPLINEGARILEDGIAIRPCDIDIVYINGYGFPEVTGGPMFWADQIGLENILADIKNFQSEYGGDIWQPAPLLEKLAFEQQFPVSFRTGFSCLLVTLLTVVTGWAHAHGVADGDAIFLQSQQGFQFWPYFYLGAKHMVTGYDHLLFLAGVIFFLYKIREITVYVTLFAIGHSLTLIAGVWFEIPANAYLIDAIIGLSVVYKAFENLGGFDKLGWRINTKVAVWVFGLFHGFGLATKLQALTLSEEGLLGNLLAFNLGVEAGQLTALVGIVALMNLLL</sequence>
<dbReference type="EMBL" id="CAJNIZ010011112">
    <property type="protein sequence ID" value="CAE7312877.1"/>
    <property type="molecule type" value="Genomic_DNA"/>
</dbReference>
<dbReference type="GO" id="GO:0016853">
    <property type="term" value="F:isomerase activity"/>
    <property type="evidence" value="ECO:0007669"/>
    <property type="project" value="UniProtKB-KW"/>
</dbReference>
<dbReference type="PANTHER" id="PTHR23309:SF51">
    <property type="entry name" value="3-HYDROXYACYL-COA DEHYDROGENASE-RELATED"/>
    <property type="match status" value="1"/>
</dbReference>
<feature type="domain" description="3-hydroxyacyl-CoA dehydrogenase NAD binding" evidence="15">
    <location>
        <begin position="300"/>
        <end position="475"/>
    </location>
</feature>
<keyword evidence="9" id="KW-0413">Isomerase</keyword>
<evidence type="ECO:0000313" key="17">
    <source>
        <dbReference type="Proteomes" id="UP000649617"/>
    </source>
</evidence>
<feature type="domain" description="3-hydroxyacyl-CoA dehydrogenase C-terminal" evidence="14">
    <location>
        <begin position="609"/>
        <end position="697"/>
    </location>
</feature>
<evidence type="ECO:0000256" key="1">
    <source>
        <dbReference type="ARBA" id="ARBA00004275"/>
    </source>
</evidence>
<keyword evidence="6" id="KW-0520">NAD</keyword>
<keyword evidence="11" id="KW-0511">Multifunctional enzyme</keyword>
<evidence type="ECO:0000256" key="6">
    <source>
        <dbReference type="ARBA" id="ARBA00023027"/>
    </source>
</evidence>
<comment type="pathway">
    <text evidence="2">Lipid metabolism; fatty acid beta-oxidation.</text>
</comment>
<dbReference type="FunFam" id="1.10.1040.50:FF:000006">
    <property type="entry name" value="Peroxisomal bifunctional enzyme"/>
    <property type="match status" value="1"/>
</dbReference>
<dbReference type="Gene3D" id="1.10.1040.50">
    <property type="match status" value="1"/>
</dbReference>
<keyword evidence="5" id="KW-0560">Oxidoreductase</keyword>
<protein>
    <submittedName>
        <fullName evidence="16">Ehhadh protein</fullName>
    </submittedName>
</protein>
<evidence type="ECO:0000256" key="12">
    <source>
        <dbReference type="RuleBase" id="RU003707"/>
    </source>
</evidence>
<dbReference type="InterPro" id="IPR036291">
    <property type="entry name" value="NAD(P)-bd_dom_sf"/>
</dbReference>
<keyword evidence="13" id="KW-1133">Transmembrane helix</keyword>
<dbReference type="Pfam" id="PF13795">
    <property type="entry name" value="HupE_UreJ_2"/>
    <property type="match status" value="1"/>
</dbReference>
<proteinExistence type="inferred from homology"/>
<accession>A0A812NYH3</accession>
<dbReference type="GO" id="GO:0004300">
    <property type="term" value="F:enoyl-CoA hydratase activity"/>
    <property type="evidence" value="ECO:0007669"/>
    <property type="project" value="UniProtKB-ARBA"/>
</dbReference>
<evidence type="ECO:0000256" key="5">
    <source>
        <dbReference type="ARBA" id="ARBA00023002"/>
    </source>
</evidence>
<dbReference type="SUPFAM" id="SSF51735">
    <property type="entry name" value="NAD(P)-binding Rossmann-fold domains"/>
    <property type="match status" value="1"/>
</dbReference>
<dbReference type="FunFam" id="3.40.50.720:FF:000009">
    <property type="entry name" value="Fatty oxidation complex, alpha subunit"/>
    <property type="match status" value="1"/>
</dbReference>
<evidence type="ECO:0000259" key="14">
    <source>
        <dbReference type="Pfam" id="PF00725"/>
    </source>
</evidence>
<dbReference type="InterPro" id="IPR029045">
    <property type="entry name" value="ClpP/crotonase-like_dom_sf"/>
</dbReference>
<keyword evidence="10" id="KW-0456">Lyase</keyword>
<dbReference type="UniPathway" id="UPA00659"/>
<dbReference type="PROSITE" id="PS00166">
    <property type="entry name" value="ENOYL_COA_HYDRATASE"/>
    <property type="match status" value="1"/>
</dbReference>
<dbReference type="OrthoDB" id="2018133at2759"/>
<feature type="domain" description="3-hydroxyacyl-CoA dehydrogenase C-terminal" evidence="14">
    <location>
        <begin position="480"/>
        <end position="573"/>
    </location>
</feature>
<organism evidence="16 17">
    <name type="scientific">Symbiodinium pilosum</name>
    <name type="common">Dinoflagellate</name>
    <dbReference type="NCBI Taxonomy" id="2952"/>
    <lineage>
        <taxon>Eukaryota</taxon>
        <taxon>Sar</taxon>
        <taxon>Alveolata</taxon>
        <taxon>Dinophyceae</taxon>
        <taxon>Suessiales</taxon>
        <taxon>Symbiodiniaceae</taxon>
        <taxon>Symbiodinium</taxon>
    </lineage>
</organism>
<evidence type="ECO:0000256" key="3">
    <source>
        <dbReference type="ARBA" id="ARBA00008750"/>
    </source>
</evidence>
<evidence type="ECO:0000256" key="7">
    <source>
        <dbReference type="ARBA" id="ARBA00023098"/>
    </source>
</evidence>
<keyword evidence="17" id="KW-1185">Reference proteome</keyword>
<evidence type="ECO:0000256" key="9">
    <source>
        <dbReference type="ARBA" id="ARBA00023235"/>
    </source>
</evidence>
<evidence type="ECO:0000256" key="13">
    <source>
        <dbReference type="SAM" id="Phobius"/>
    </source>
</evidence>
<keyword evidence="13" id="KW-0812">Transmembrane</keyword>
<dbReference type="AlphaFoldDB" id="A0A812NYH3"/>
<comment type="similarity">
    <text evidence="3">In the N-terminal section; belongs to the enoyl-CoA hydratase/isomerase family.</text>
</comment>
<dbReference type="InterPro" id="IPR008927">
    <property type="entry name" value="6-PGluconate_DH-like_C_sf"/>
</dbReference>
<dbReference type="GO" id="GO:0005777">
    <property type="term" value="C:peroxisome"/>
    <property type="evidence" value="ECO:0007669"/>
    <property type="project" value="UniProtKB-SubCell"/>
</dbReference>
<dbReference type="Pfam" id="PF02737">
    <property type="entry name" value="3HCDH_N"/>
    <property type="match status" value="1"/>
</dbReference>
<dbReference type="GO" id="GO:0070403">
    <property type="term" value="F:NAD+ binding"/>
    <property type="evidence" value="ECO:0007669"/>
    <property type="project" value="InterPro"/>
</dbReference>
<dbReference type="Gene3D" id="3.90.226.10">
    <property type="entry name" value="2-enoyl-CoA Hydratase, Chain A, domain 1"/>
    <property type="match status" value="1"/>
</dbReference>
<feature type="transmembrane region" description="Helical" evidence="13">
    <location>
        <begin position="801"/>
        <end position="822"/>
    </location>
</feature>
<name>A0A812NYH3_SYMPI</name>
<keyword evidence="7" id="KW-0443">Lipid metabolism</keyword>
<evidence type="ECO:0000256" key="8">
    <source>
        <dbReference type="ARBA" id="ARBA00023140"/>
    </source>
</evidence>
<evidence type="ECO:0000256" key="2">
    <source>
        <dbReference type="ARBA" id="ARBA00005005"/>
    </source>
</evidence>
<reference evidence="16" key="1">
    <citation type="submission" date="2021-02" db="EMBL/GenBank/DDBJ databases">
        <authorList>
            <person name="Dougan E. K."/>
            <person name="Rhodes N."/>
            <person name="Thang M."/>
            <person name="Chan C."/>
        </authorList>
    </citation>
    <scope>NUCLEOTIDE SEQUENCE</scope>
</reference>
<feature type="transmembrane region" description="Helical" evidence="13">
    <location>
        <begin position="866"/>
        <end position="890"/>
    </location>
</feature>
<dbReference type="GO" id="GO:0016616">
    <property type="term" value="F:oxidoreductase activity, acting on the CH-OH group of donors, NAD or NADP as acceptor"/>
    <property type="evidence" value="ECO:0007669"/>
    <property type="project" value="InterPro"/>
</dbReference>
<dbReference type="GO" id="GO:0006635">
    <property type="term" value="P:fatty acid beta-oxidation"/>
    <property type="evidence" value="ECO:0007669"/>
    <property type="project" value="UniProtKB-UniPathway"/>
</dbReference>
<dbReference type="SUPFAM" id="SSF52096">
    <property type="entry name" value="ClpP/crotonase"/>
    <property type="match status" value="1"/>
</dbReference>
<evidence type="ECO:0000313" key="16">
    <source>
        <dbReference type="EMBL" id="CAE7312877.1"/>
    </source>
</evidence>
<dbReference type="SUPFAM" id="SSF48179">
    <property type="entry name" value="6-phosphogluconate dehydrogenase C-terminal domain-like"/>
    <property type="match status" value="2"/>
</dbReference>
<dbReference type="CDD" id="cd06558">
    <property type="entry name" value="crotonase-like"/>
    <property type="match status" value="1"/>
</dbReference>
<keyword evidence="4" id="KW-0276">Fatty acid metabolism</keyword>
<dbReference type="InterPro" id="IPR006176">
    <property type="entry name" value="3-OHacyl-CoA_DH_NAD-bd"/>
</dbReference>
<dbReference type="Gene3D" id="3.40.50.720">
    <property type="entry name" value="NAD(P)-binding Rossmann-like Domain"/>
    <property type="match status" value="1"/>
</dbReference>
<feature type="transmembrane region" description="Helical" evidence="13">
    <location>
        <begin position="776"/>
        <end position="795"/>
    </location>
</feature>
<gene>
    <name evidence="16" type="primary">ehhadh</name>
    <name evidence="16" type="ORF">SPIL2461_LOCUS7135</name>
</gene>
<dbReference type="InterPro" id="IPR001753">
    <property type="entry name" value="Enoyl-CoA_hydra/iso"/>
</dbReference>
<dbReference type="InterPro" id="IPR018376">
    <property type="entry name" value="Enoyl-CoA_hyd/isom_CS"/>
</dbReference>
<keyword evidence="13" id="KW-0472">Membrane</keyword>
<dbReference type="InterPro" id="IPR006108">
    <property type="entry name" value="3HC_DH_C"/>
</dbReference>